<evidence type="ECO:0000256" key="7">
    <source>
        <dbReference type="PROSITE-ProRule" id="PRU01094"/>
    </source>
</evidence>
<evidence type="ECO:0000256" key="6">
    <source>
        <dbReference type="ARBA" id="ARBA00023136"/>
    </source>
</evidence>
<keyword evidence="3" id="KW-0999">Mitochondrion inner membrane</keyword>
<dbReference type="EMBL" id="JAOPHQ010005792">
    <property type="protein sequence ID" value="KAK0133888.1"/>
    <property type="molecule type" value="Genomic_DNA"/>
</dbReference>
<feature type="transmembrane region" description="Helical" evidence="8">
    <location>
        <begin position="125"/>
        <end position="151"/>
    </location>
</feature>
<protein>
    <submittedName>
        <fullName evidence="10">LETM1 domain-containing protein 1</fullName>
    </submittedName>
</protein>
<dbReference type="PANTHER" id="PTHR14009">
    <property type="entry name" value="LEUCINE ZIPPER-EF-HAND CONTAINING TRANSMEMBRANE PROTEIN"/>
    <property type="match status" value="1"/>
</dbReference>
<dbReference type="GO" id="GO:0030003">
    <property type="term" value="P:intracellular monoatomic cation homeostasis"/>
    <property type="evidence" value="ECO:0007669"/>
    <property type="project" value="TreeGrafter"/>
</dbReference>
<evidence type="ECO:0000259" key="9">
    <source>
        <dbReference type="PROSITE" id="PS51758"/>
    </source>
</evidence>
<dbReference type="InterPro" id="IPR044202">
    <property type="entry name" value="LETM1/MDM38-like"/>
</dbReference>
<keyword evidence="11" id="KW-1185">Reference proteome</keyword>
<keyword evidence="6 8" id="KW-0472">Membrane</keyword>
<dbReference type="Proteomes" id="UP001174136">
    <property type="component" value="Unassembled WGS sequence"/>
</dbReference>
<dbReference type="AlphaFoldDB" id="A0AA47M536"/>
<evidence type="ECO:0000256" key="4">
    <source>
        <dbReference type="ARBA" id="ARBA00022989"/>
    </source>
</evidence>
<dbReference type="PROSITE" id="PS51758">
    <property type="entry name" value="LETM1_RBD"/>
    <property type="match status" value="1"/>
</dbReference>
<keyword evidence="5 7" id="KW-0496">Mitochondrion</keyword>
<dbReference type="GO" id="GO:0043022">
    <property type="term" value="F:ribosome binding"/>
    <property type="evidence" value="ECO:0007669"/>
    <property type="project" value="InterPro"/>
</dbReference>
<evidence type="ECO:0000256" key="1">
    <source>
        <dbReference type="ARBA" id="ARBA00004434"/>
    </source>
</evidence>
<dbReference type="PANTHER" id="PTHR14009:SF13">
    <property type="entry name" value="LETM1 DOMAIN-CONTAINING PROTEIN 1"/>
    <property type="match status" value="1"/>
</dbReference>
<evidence type="ECO:0000256" key="2">
    <source>
        <dbReference type="ARBA" id="ARBA00022692"/>
    </source>
</evidence>
<accession>A0AA47M536</accession>
<keyword evidence="4 8" id="KW-1133">Transmembrane helix</keyword>
<comment type="subcellular location">
    <subcellularLocation>
        <location evidence="1">Mitochondrion inner membrane</location>
        <topology evidence="1">Single-pass membrane protein</topology>
    </subcellularLocation>
</comment>
<evidence type="ECO:0000313" key="10">
    <source>
        <dbReference type="EMBL" id="KAK0133888.1"/>
    </source>
</evidence>
<dbReference type="InterPro" id="IPR033122">
    <property type="entry name" value="LETM1-like_RBD"/>
</dbReference>
<dbReference type="GO" id="GO:0005743">
    <property type="term" value="C:mitochondrial inner membrane"/>
    <property type="evidence" value="ECO:0007669"/>
    <property type="project" value="UniProtKB-SubCell"/>
</dbReference>
<evidence type="ECO:0000256" key="8">
    <source>
        <dbReference type="SAM" id="Phobius"/>
    </source>
</evidence>
<name>A0AA47M536_MERPO</name>
<reference evidence="10" key="1">
    <citation type="journal article" date="2023" name="Front. Mar. Sci.">
        <title>A new Merluccius polli reference genome to investigate the effects of global change in West African waters.</title>
        <authorList>
            <person name="Mateo J.L."/>
            <person name="Blanco-Fernandez C."/>
            <person name="Garcia-Vazquez E."/>
            <person name="Machado-Schiaffino G."/>
        </authorList>
    </citation>
    <scope>NUCLEOTIDE SEQUENCE</scope>
    <source>
        <strain evidence="10">C29</strain>
        <tissue evidence="10">Fin</tissue>
    </source>
</reference>
<evidence type="ECO:0000313" key="11">
    <source>
        <dbReference type="Proteomes" id="UP001174136"/>
    </source>
</evidence>
<dbReference type="Pfam" id="PF07766">
    <property type="entry name" value="LETM1_RBD"/>
    <property type="match status" value="1"/>
</dbReference>
<keyword evidence="2 8" id="KW-0812">Transmembrane</keyword>
<sequence length="361" mass="42235">MALSALCCHVSLRRVFLFQPTWKTTGHYFPNPSLQSRWSLCRQYRPSNPSRGVGRNAVVKYESFLKRKFPRFYTLYHTFTEGFKLLFREAREVSRIKARLLTRRVRRRDLPYRDMERLRQFRRDLIKAIPLIVIAIPPFANYLVFVLMYFFPRQLLVRYFWTPQQLIQYRGFYHAQRARSNGAVLQAIQKASFQVKDSGLQHRLRDLSTKVQNGVHPKVDDIHGVRVLFSGNPLGVTRMNAKHMRRMCRPLFLTPYLPGFLIRRRLDSHALELLQLDRALCKLGAHQLSDSELKQACFVRGINSDVLSASQCREWLSQWLQVTAYLKDSEGSLLLHSMVLLSANYPQRLGGKKTGSTLYIE</sequence>
<proteinExistence type="predicted"/>
<feature type="domain" description="Letm1 RBD" evidence="9">
    <location>
        <begin position="165"/>
        <end position="361"/>
    </location>
</feature>
<gene>
    <name evidence="10" type="primary">letmd1</name>
    <name evidence="10" type="ORF">N1851_030582</name>
</gene>
<evidence type="ECO:0000256" key="3">
    <source>
        <dbReference type="ARBA" id="ARBA00022792"/>
    </source>
</evidence>
<comment type="caution">
    <text evidence="10">The sequence shown here is derived from an EMBL/GenBank/DDBJ whole genome shotgun (WGS) entry which is preliminary data.</text>
</comment>
<evidence type="ECO:0000256" key="5">
    <source>
        <dbReference type="ARBA" id="ARBA00023128"/>
    </source>
</evidence>
<organism evidence="10 11">
    <name type="scientific">Merluccius polli</name>
    <name type="common">Benguela hake</name>
    <name type="synonym">Merluccius cadenati</name>
    <dbReference type="NCBI Taxonomy" id="89951"/>
    <lineage>
        <taxon>Eukaryota</taxon>
        <taxon>Metazoa</taxon>
        <taxon>Chordata</taxon>
        <taxon>Craniata</taxon>
        <taxon>Vertebrata</taxon>
        <taxon>Euteleostomi</taxon>
        <taxon>Actinopterygii</taxon>
        <taxon>Neopterygii</taxon>
        <taxon>Teleostei</taxon>
        <taxon>Neoteleostei</taxon>
        <taxon>Acanthomorphata</taxon>
        <taxon>Zeiogadaria</taxon>
        <taxon>Gadariae</taxon>
        <taxon>Gadiformes</taxon>
        <taxon>Gadoidei</taxon>
        <taxon>Merlucciidae</taxon>
        <taxon>Merluccius</taxon>
    </lineage>
</organism>